<keyword evidence="4" id="KW-0482">Metalloprotease</keyword>
<protein>
    <submittedName>
        <fullName evidence="8">X-Pro dipeptidase</fullName>
    </submittedName>
</protein>
<evidence type="ECO:0000256" key="4">
    <source>
        <dbReference type="ARBA" id="ARBA00023049"/>
    </source>
</evidence>
<reference evidence="9" key="1">
    <citation type="journal article" date="2018" name="Front. Microbiol.">
        <title>Genome-Based Analysis Reveals the Taxonomy and Diversity of the Family Idiomarinaceae.</title>
        <authorList>
            <person name="Liu Y."/>
            <person name="Lai Q."/>
            <person name="Shao Z."/>
        </authorList>
    </citation>
    <scope>NUCLEOTIDE SEQUENCE [LARGE SCALE GENOMIC DNA]</scope>
    <source>
        <strain evidence="9">R22</strain>
    </source>
</reference>
<dbReference type="InterPro" id="IPR000587">
    <property type="entry name" value="Creatinase_N"/>
</dbReference>
<keyword evidence="9" id="KW-1185">Reference proteome</keyword>
<proteinExistence type="inferred from homology"/>
<dbReference type="PROSITE" id="PS00491">
    <property type="entry name" value="PROLINE_PEPTIDASE"/>
    <property type="match status" value="1"/>
</dbReference>
<dbReference type="Pfam" id="PF00557">
    <property type="entry name" value="Peptidase_M24"/>
    <property type="match status" value="1"/>
</dbReference>
<dbReference type="RefSeq" id="WP_126780451.1">
    <property type="nucleotide sequence ID" value="NZ_PIQC01000003.1"/>
</dbReference>
<dbReference type="Gene3D" id="3.90.230.10">
    <property type="entry name" value="Creatinase/methionine aminopeptidase superfamily"/>
    <property type="match status" value="1"/>
</dbReference>
<evidence type="ECO:0000256" key="2">
    <source>
        <dbReference type="ARBA" id="ARBA00022723"/>
    </source>
</evidence>
<sequence length="403" mass="44877">MTHGVGVARAEEALSALENMTAGVQPIALEEYQQRVAKAQKLMREQGISAMYLNAGTNLEYFTGLKWYPSERLVGAILPVEGNVTLIAPAFEVGSLTQAMILPMDTVLWDEHESPYEQLLAFLAEHFSNGYKLALDESTPYSVVAKLEERKPAETMCDAKVITAACRMHKSPAELALIQAAMDMTMAVHRATGAMLREGITASEVRAFIDEAHRKVGASGSFFCIVLFGKGTSYPHGVNYEQRLKKDDWVLIDTGCKLHGYHSDITRTYAFGTATEEQQTFWQYERDLQQAAFDAAYIGKTCEFVDDAVRVKLKEQGLQADYQLPGVPHRTGHGIGMDLHEWPYLVGGDKTVLAPGMCFSNEPMVINPEKFGVRLEDHFYMSEEGPVWFTEPSRSVDDPFNLL</sequence>
<dbReference type="Gene3D" id="3.40.350.10">
    <property type="entry name" value="Creatinase/prolidase N-terminal domain"/>
    <property type="match status" value="1"/>
</dbReference>
<comment type="caution">
    <text evidence="8">The sequence shown here is derived from an EMBL/GenBank/DDBJ whole genome shotgun (WGS) entry which is preliminary data.</text>
</comment>
<dbReference type="InterPro" id="IPR000994">
    <property type="entry name" value="Pept_M24"/>
</dbReference>
<evidence type="ECO:0000256" key="1">
    <source>
        <dbReference type="ARBA" id="ARBA00022670"/>
    </source>
</evidence>
<feature type="domain" description="Peptidase M24" evidence="6">
    <location>
        <begin position="177"/>
        <end position="382"/>
    </location>
</feature>
<organism evidence="8 9">
    <name type="scientific">Idiomarina ramblicola</name>
    <dbReference type="NCBI Taxonomy" id="263724"/>
    <lineage>
        <taxon>Bacteria</taxon>
        <taxon>Pseudomonadati</taxon>
        <taxon>Pseudomonadota</taxon>
        <taxon>Gammaproteobacteria</taxon>
        <taxon>Alteromonadales</taxon>
        <taxon>Idiomarinaceae</taxon>
        <taxon>Idiomarina</taxon>
    </lineage>
</organism>
<evidence type="ECO:0000259" key="7">
    <source>
        <dbReference type="Pfam" id="PF01321"/>
    </source>
</evidence>
<dbReference type="AlphaFoldDB" id="A0A432Z1D5"/>
<evidence type="ECO:0000256" key="3">
    <source>
        <dbReference type="ARBA" id="ARBA00022801"/>
    </source>
</evidence>
<dbReference type="GO" id="GO:0006508">
    <property type="term" value="P:proteolysis"/>
    <property type="evidence" value="ECO:0007669"/>
    <property type="project" value="UniProtKB-KW"/>
</dbReference>
<keyword evidence="1" id="KW-0645">Protease</keyword>
<dbReference type="InterPro" id="IPR050659">
    <property type="entry name" value="Peptidase_M24B"/>
</dbReference>
<dbReference type="SUPFAM" id="SSF55920">
    <property type="entry name" value="Creatinase/aminopeptidase"/>
    <property type="match status" value="1"/>
</dbReference>
<comment type="similarity">
    <text evidence="5">Belongs to the peptidase M24B family.</text>
</comment>
<dbReference type="CDD" id="cd01066">
    <property type="entry name" value="APP_MetAP"/>
    <property type="match status" value="1"/>
</dbReference>
<dbReference type="GO" id="GO:0008237">
    <property type="term" value="F:metallopeptidase activity"/>
    <property type="evidence" value="ECO:0007669"/>
    <property type="project" value="UniProtKB-KW"/>
</dbReference>
<dbReference type="InterPro" id="IPR029149">
    <property type="entry name" value="Creatin/AminoP/Spt16_N"/>
</dbReference>
<dbReference type="SUPFAM" id="SSF53092">
    <property type="entry name" value="Creatinase/prolidase N-terminal domain"/>
    <property type="match status" value="1"/>
</dbReference>
<keyword evidence="3" id="KW-0378">Hydrolase</keyword>
<dbReference type="Pfam" id="PF01321">
    <property type="entry name" value="Creatinase_N"/>
    <property type="match status" value="1"/>
</dbReference>
<dbReference type="InterPro" id="IPR001131">
    <property type="entry name" value="Peptidase_M24B_aminopep-P_CS"/>
</dbReference>
<evidence type="ECO:0000256" key="5">
    <source>
        <dbReference type="RuleBase" id="RU000590"/>
    </source>
</evidence>
<gene>
    <name evidence="8" type="ORF">CWI78_03855</name>
</gene>
<dbReference type="InterPro" id="IPR036005">
    <property type="entry name" value="Creatinase/aminopeptidase-like"/>
</dbReference>
<keyword evidence="2 5" id="KW-0479">Metal-binding</keyword>
<accession>A0A432Z1D5</accession>
<dbReference type="EMBL" id="PIQC01000003">
    <property type="protein sequence ID" value="RUO71659.1"/>
    <property type="molecule type" value="Genomic_DNA"/>
</dbReference>
<dbReference type="OrthoDB" id="9761809at2"/>
<name>A0A432Z1D5_9GAMM</name>
<dbReference type="Proteomes" id="UP000288058">
    <property type="component" value="Unassembled WGS sequence"/>
</dbReference>
<feature type="domain" description="Creatinase N-terminal" evidence="7">
    <location>
        <begin position="35"/>
        <end position="168"/>
    </location>
</feature>
<dbReference type="GO" id="GO:0046872">
    <property type="term" value="F:metal ion binding"/>
    <property type="evidence" value="ECO:0007669"/>
    <property type="project" value="UniProtKB-KW"/>
</dbReference>
<evidence type="ECO:0000259" key="6">
    <source>
        <dbReference type="Pfam" id="PF00557"/>
    </source>
</evidence>
<dbReference type="PANTHER" id="PTHR46112">
    <property type="entry name" value="AMINOPEPTIDASE"/>
    <property type="match status" value="1"/>
</dbReference>
<evidence type="ECO:0000313" key="8">
    <source>
        <dbReference type="EMBL" id="RUO71659.1"/>
    </source>
</evidence>
<dbReference type="PANTHER" id="PTHR46112:SF3">
    <property type="entry name" value="AMINOPEPTIDASE YPDF"/>
    <property type="match status" value="1"/>
</dbReference>
<evidence type="ECO:0000313" key="9">
    <source>
        <dbReference type="Proteomes" id="UP000288058"/>
    </source>
</evidence>